<dbReference type="PROSITE" id="PS51257">
    <property type="entry name" value="PROKAR_LIPOPROTEIN"/>
    <property type="match status" value="1"/>
</dbReference>
<dbReference type="EMBL" id="CP011452">
    <property type="protein sequence ID" value="AKH41545.1"/>
    <property type="molecule type" value="Genomic_DNA"/>
</dbReference>
<evidence type="ECO:0000313" key="1">
    <source>
        <dbReference type="EMBL" id="AKH41545.1"/>
    </source>
</evidence>
<evidence type="ECO:0000313" key="2">
    <source>
        <dbReference type="Proteomes" id="UP000034392"/>
    </source>
</evidence>
<dbReference type="Proteomes" id="UP000034392">
    <property type="component" value="Chromosome"/>
</dbReference>
<protein>
    <submittedName>
        <fullName evidence="1">TraB family protein</fullName>
    </submittedName>
</protein>
<dbReference type="PANTHER" id="PTHR40590">
    <property type="entry name" value="CYTOPLASMIC PROTEIN-RELATED"/>
    <property type="match status" value="1"/>
</dbReference>
<proteinExistence type="predicted"/>
<dbReference type="CDD" id="cd14789">
    <property type="entry name" value="Tiki"/>
    <property type="match status" value="1"/>
</dbReference>
<dbReference type="PATRIC" id="fig|1267766.3.peg.491"/>
<dbReference type="RefSeq" id="WP_169780684.1">
    <property type="nucleotide sequence ID" value="NZ_CP011452.2"/>
</dbReference>
<name>A0A0F7KS16_9SPHN</name>
<sequence length="293" mass="31586">MTSIRSGLAILLAGALWLTGCGALSDEGRTDWPAPSPALWHVTGPGGTEGWLFGTVHALPRGLDWRNPALDAALDQSSVLVVEIADLNDGDAASAAFMARARQPGLPPLSERVPPKDRPALREFMDRADMDDAELAGMESWAAGLLLANGARRHEPSQGVDRALLADAASVVGLESFAEQYDRFDRLTHDQQEKLLLGLANDVDGDRSDDHIVAWLTGDLQTLEHETGIGILADPDLRQALLTNRNLAWMDRIESLLTEGRRPFIAVGAAHMLGRDGLPALLEARGFTVARLQ</sequence>
<dbReference type="AlphaFoldDB" id="A0A0F7KS16"/>
<gene>
    <name evidence="1" type="ORF">WYH_00486</name>
</gene>
<dbReference type="PANTHER" id="PTHR40590:SF1">
    <property type="entry name" value="CYTOPLASMIC PROTEIN"/>
    <property type="match status" value="1"/>
</dbReference>
<reference evidence="1" key="1">
    <citation type="submission" date="2015-05" db="EMBL/GenBank/DDBJ databases">
        <title>The complete genome of Altererythrobacter atlanticus strain 26DY36.</title>
        <authorList>
            <person name="Wu Y.-H."/>
            <person name="Cheng H."/>
            <person name="Wu X.-W."/>
        </authorList>
    </citation>
    <scope>NUCLEOTIDE SEQUENCE [LARGE SCALE GENOMIC DNA]</scope>
    <source>
        <strain evidence="1">26DY36</strain>
    </source>
</reference>
<dbReference type="KEGG" id="aay:WYH_00486"/>
<dbReference type="InterPro" id="IPR002816">
    <property type="entry name" value="TraB/PrgY/GumN_fam"/>
</dbReference>
<accession>A0A0F7KS16</accession>
<dbReference type="STRING" id="1267766.WYH_00486"/>
<dbReference type="InterPro" id="IPR047111">
    <property type="entry name" value="YbaP-like"/>
</dbReference>
<keyword evidence="2" id="KW-1185">Reference proteome</keyword>
<dbReference type="Pfam" id="PF01963">
    <property type="entry name" value="TraB_PrgY_gumN"/>
    <property type="match status" value="1"/>
</dbReference>
<organism evidence="1 2">
    <name type="scientific">Croceibacterium atlanticum</name>
    <dbReference type="NCBI Taxonomy" id="1267766"/>
    <lineage>
        <taxon>Bacteria</taxon>
        <taxon>Pseudomonadati</taxon>
        <taxon>Pseudomonadota</taxon>
        <taxon>Alphaproteobacteria</taxon>
        <taxon>Sphingomonadales</taxon>
        <taxon>Erythrobacteraceae</taxon>
        <taxon>Croceibacterium</taxon>
    </lineage>
</organism>